<dbReference type="Proteomes" id="UP000753219">
    <property type="component" value="Unassembled WGS sequence"/>
</dbReference>
<name>A0A415PEG2_9FIRM</name>
<dbReference type="PANTHER" id="PTHR30032:SF4">
    <property type="entry name" value="AMIDASE ENHANCER"/>
    <property type="match status" value="1"/>
</dbReference>
<accession>A0A415PEG2</accession>
<dbReference type="GO" id="GO:0030288">
    <property type="term" value="C:outer membrane-bounded periplasmic space"/>
    <property type="evidence" value="ECO:0007669"/>
    <property type="project" value="TreeGrafter"/>
</dbReference>
<dbReference type="PANTHER" id="PTHR30032">
    <property type="entry name" value="N-ACETYLMURAMOYL-L-ALANINE AMIDASE-RELATED"/>
    <property type="match status" value="1"/>
</dbReference>
<dbReference type="GeneID" id="92794231"/>
<proteinExistence type="predicted"/>
<dbReference type="RefSeq" id="WP_004800815.1">
    <property type="nucleotide sequence ID" value="NZ_CABKNA010000001.1"/>
</dbReference>
<dbReference type="Pfam" id="PF08486">
    <property type="entry name" value="SpoIID"/>
    <property type="match status" value="1"/>
</dbReference>
<dbReference type="InterPro" id="IPR051922">
    <property type="entry name" value="Bact_Sporulation_Assoc"/>
</dbReference>
<sequence length="303" mass="34476">MKVYIKAVVIALIVVGVFLLLVHNNTYEVLWEDIKEGIFQTQKKEPVVHLTRQDGTKQELALEAYLEGVVGSEMPASYEMEALKAQCVAARTFVTQRDFQVDDTVSSQVYHDEAQQRQIWGDDYDYYHKRIQSAIEQTRGEIMTYEGEPISAVFFSTSCGKTANAHEYWNKETPYLRSVDSHWDKESDGFEQQVVFTAQEFANKLGFVHSITQLSAPAYYESGYVKSITIDGITFSGREIREKLGLRSSCFTIARENNQYTVTTKGYGHGIGMSQKGAQAMALEGKSYKEILKHYYQGIKIEK</sequence>
<dbReference type="OrthoDB" id="9794671at2"/>
<reference evidence="2" key="2">
    <citation type="submission" date="2021-02" db="EMBL/GenBank/DDBJ databases">
        <title>Infant gut strain persistence is associated with maternal origin, phylogeny, and functional potential including surface adhesion and iron acquisition.</title>
        <authorList>
            <person name="Lou Y.C."/>
        </authorList>
    </citation>
    <scope>NUCLEOTIDE SEQUENCE</scope>
    <source>
        <strain evidence="2">L3_108_103G1_dasL3_108_103G1_concoct_2</strain>
    </source>
</reference>
<dbReference type="NCBIfam" id="TIGR02870">
    <property type="entry name" value="spore_II_D"/>
    <property type="match status" value="1"/>
</dbReference>
<organism evidence="3 4">
    <name type="scientific">Amedibacillus dolichus</name>
    <dbReference type="NCBI Taxonomy" id="31971"/>
    <lineage>
        <taxon>Bacteria</taxon>
        <taxon>Bacillati</taxon>
        <taxon>Bacillota</taxon>
        <taxon>Erysipelotrichia</taxon>
        <taxon>Erysipelotrichales</taxon>
        <taxon>Erysipelotrichaceae</taxon>
        <taxon>Amedibacillus</taxon>
    </lineage>
</organism>
<comment type="caution">
    <text evidence="3">The sequence shown here is derived from an EMBL/GenBank/DDBJ whole genome shotgun (WGS) entry which is preliminary data.</text>
</comment>
<dbReference type="Proteomes" id="UP000284868">
    <property type="component" value="Unassembled WGS sequence"/>
</dbReference>
<reference evidence="3 4" key="1">
    <citation type="submission" date="2018-08" db="EMBL/GenBank/DDBJ databases">
        <title>A genome reference for cultivated species of the human gut microbiota.</title>
        <authorList>
            <person name="Zou Y."/>
            <person name="Xue W."/>
            <person name="Luo G."/>
        </authorList>
    </citation>
    <scope>NUCLEOTIDE SEQUENCE [LARGE SCALE GENOMIC DNA]</scope>
    <source>
        <strain evidence="3 4">AF35-6BH</strain>
    </source>
</reference>
<dbReference type="EMBL" id="JAGZMZ010000021">
    <property type="protein sequence ID" value="MBS4884689.1"/>
    <property type="molecule type" value="Genomic_DNA"/>
</dbReference>
<protein>
    <submittedName>
        <fullName evidence="3">Stage II sporulation protein D</fullName>
    </submittedName>
</protein>
<dbReference type="InterPro" id="IPR014225">
    <property type="entry name" value="Spore_II_D_firmicutes"/>
</dbReference>
<dbReference type="GO" id="GO:0030435">
    <property type="term" value="P:sporulation resulting in formation of a cellular spore"/>
    <property type="evidence" value="ECO:0007669"/>
    <property type="project" value="InterPro"/>
</dbReference>
<dbReference type="EMBL" id="QRPK01000023">
    <property type="protein sequence ID" value="RHM11105.1"/>
    <property type="molecule type" value="Genomic_DNA"/>
</dbReference>
<dbReference type="InterPro" id="IPR013486">
    <property type="entry name" value="SpoIID/LytB"/>
</dbReference>
<feature type="domain" description="Sporulation stage II protein D amidase enhancer LytB N-terminal" evidence="1">
    <location>
        <begin position="58"/>
        <end position="145"/>
    </location>
</feature>
<keyword evidence="4" id="KW-1185">Reference proteome</keyword>
<evidence type="ECO:0000313" key="4">
    <source>
        <dbReference type="Proteomes" id="UP000284868"/>
    </source>
</evidence>
<dbReference type="InterPro" id="IPR013693">
    <property type="entry name" value="SpoIID/LytB_N"/>
</dbReference>
<gene>
    <name evidence="3" type="primary">spoIID</name>
    <name evidence="3" type="ORF">DWZ83_05795</name>
    <name evidence="2" type="ORF">KHZ85_07975</name>
</gene>
<dbReference type="AlphaFoldDB" id="A0A415PEG2"/>
<dbReference type="NCBIfam" id="TIGR02669">
    <property type="entry name" value="SpoIID_LytB"/>
    <property type="match status" value="1"/>
</dbReference>
<evidence type="ECO:0000313" key="3">
    <source>
        <dbReference type="EMBL" id="RHM11105.1"/>
    </source>
</evidence>
<evidence type="ECO:0000259" key="1">
    <source>
        <dbReference type="Pfam" id="PF08486"/>
    </source>
</evidence>
<evidence type="ECO:0000313" key="2">
    <source>
        <dbReference type="EMBL" id="MBS4884689.1"/>
    </source>
</evidence>